<proteinExistence type="predicted"/>
<dbReference type="Proteomes" id="UP001595075">
    <property type="component" value="Unassembled WGS sequence"/>
</dbReference>
<reference evidence="1 2" key="1">
    <citation type="journal article" date="2024" name="Commun. Biol.">
        <title>Comparative genomic analysis of thermophilic fungi reveals convergent evolutionary adaptations and gene losses.</title>
        <authorList>
            <person name="Steindorff A.S."/>
            <person name="Aguilar-Pontes M.V."/>
            <person name="Robinson A.J."/>
            <person name="Andreopoulos B."/>
            <person name="LaButti K."/>
            <person name="Kuo A."/>
            <person name="Mondo S."/>
            <person name="Riley R."/>
            <person name="Otillar R."/>
            <person name="Haridas S."/>
            <person name="Lipzen A."/>
            <person name="Grimwood J."/>
            <person name="Schmutz J."/>
            <person name="Clum A."/>
            <person name="Reid I.D."/>
            <person name="Moisan M.C."/>
            <person name="Butler G."/>
            <person name="Nguyen T.T.M."/>
            <person name="Dewar K."/>
            <person name="Conant G."/>
            <person name="Drula E."/>
            <person name="Henrissat B."/>
            <person name="Hansel C."/>
            <person name="Singer S."/>
            <person name="Hutchinson M.I."/>
            <person name="de Vries R.P."/>
            <person name="Natvig D.O."/>
            <person name="Powell A.J."/>
            <person name="Tsang A."/>
            <person name="Grigoriev I.V."/>
        </authorList>
    </citation>
    <scope>NUCLEOTIDE SEQUENCE [LARGE SCALE GENOMIC DNA]</scope>
    <source>
        <strain evidence="1 2">CBS 494.80</strain>
    </source>
</reference>
<dbReference type="Gene3D" id="3.40.50.300">
    <property type="entry name" value="P-loop containing nucleotide triphosphate hydrolases"/>
    <property type="match status" value="1"/>
</dbReference>
<dbReference type="InterPro" id="IPR027417">
    <property type="entry name" value="P-loop_NTPase"/>
</dbReference>
<dbReference type="Pfam" id="PF13671">
    <property type="entry name" value="AAA_33"/>
    <property type="match status" value="1"/>
</dbReference>
<protein>
    <recommendedName>
        <fullName evidence="3">P-loop containing nucleoside triphosphate hydrolase protein</fullName>
    </recommendedName>
</protein>
<organism evidence="1 2">
    <name type="scientific">Oculimacula yallundae</name>
    <dbReference type="NCBI Taxonomy" id="86028"/>
    <lineage>
        <taxon>Eukaryota</taxon>
        <taxon>Fungi</taxon>
        <taxon>Dikarya</taxon>
        <taxon>Ascomycota</taxon>
        <taxon>Pezizomycotina</taxon>
        <taxon>Leotiomycetes</taxon>
        <taxon>Helotiales</taxon>
        <taxon>Ploettnerulaceae</taxon>
        <taxon>Oculimacula</taxon>
    </lineage>
</organism>
<evidence type="ECO:0000313" key="2">
    <source>
        <dbReference type="Proteomes" id="UP001595075"/>
    </source>
</evidence>
<comment type="caution">
    <text evidence="1">The sequence shown here is derived from an EMBL/GenBank/DDBJ whole genome shotgun (WGS) entry which is preliminary data.</text>
</comment>
<evidence type="ECO:0008006" key="3">
    <source>
        <dbReference type="Google" id="ProtNLM"/>
    </source>
</evidence>
<name>A0ABR4CK41_9HELO</name>
<gene>
    <name evidence="1" type="ORF">VTL71DRAFT_13299</name>
</gene>
<evidence type="ECO:0000313" key="1">
    <source>
        <dbReference type="EMBL" id="KAL2070273.1"/>
    </source>
</evidence>
<accession>A0ABR4CK41</accession>
<sequence length="237" mass="26548">MSQPETLKTQIETGETGYAIPSNVLQAIQTVHAQGKKVVVMTCGIAGSGKSTLARNLERGYGFVRLSIDAHILSHHGTYNVDYPPEKLDELQDEAETVVKQRLETLLQPVDDLSRDEDGDRGIDESGNGCRDVILDLSLYSKSDRDLYRGMVNEIGGESWGAVLVVFEVTGSDEEKEDVLWRRIEGRERELRERSEREDREMGSAREGMPVSRELLGVFLKGFEWPVGEGEVRVHVE</sequence>
<dbReference type="EMBL" id="JAZHXI010000006">
    <property type="protein sequence ID" value="KAL2070273.1"/>
    <property type="molecule type" value="Genomic_DNA"/>
</dbReference>
<keyword evidence="2" id="KW-1185">Reference proteome</keyword>
<dbReference type="SUPFAM" id="SSF52540">
    <property type="entry name" value="P-loop containing nucleoside triphosphate hydrolases"/>
    <property type="match status" value="1"/>
</dbReference>